<dbReference type="InterPro" id="IPR024046">
    <property type="entry name" value="Flagellar_assmbl_FliW_dom_sf"/>
</dbReference>
<protein>
    <recommendedName>
        <fullName evidence="4">Flagellar assembly factor FliW</fullName>
    </recommendedName>
</protein>
<keyword evidence="5" id="KW-0966">Cell projection</keyword>
<dbReference type="GO" id="GO:0044780">
    <property type="term" value="P:bacterial-type flagellum assembly"/>
    <property type="evidence" value="ECO:0007669"/>
    <property type="project" value="UniProtKB-UniRule"/>
</dbReference>
<comment type="subunit">
    <text evidence="4">Interacts with translational regulator CsrA and flagellin(s).</text>
</comment>
<dbReference type="EMBL" id="CP045851">
    <property type="protein sequence ID" value="QGG94662.1"/>
    <property type="molecule type" value="Genomic_DNA"/>
</dbReference>
<name>A0A5Q2RIF3_9ACTN</name>
<comment type="subcellular location">
    <subcellularLocation>
        <location evidence="4">Cytoplasm</location>
    </subcellularLocation>
</comment>
<dbReference type="Pfam" id="PF02623">
    <property type="entry name" value="FliW"/>
    <property type="match status" value="1"/>
</dbReference>
<comment type="similarity">
    <text evidence="4">Belongs to the FliW family.</text>
</comment>
<dbReference type="Gene3D" id="2.30.290.10">
    <property type="entry name" value="BH3618-like"/>
    <property type="match status" value="1"/>
</dbReference>
<dbReference type="SUPFAM" id="SSF141457">
    <property type="entry name" value="BH3618-like"/>
    <property type="match status" value="1"/>
</dbReference>
<gene>
    <name evidence="4" type="primary">fliW</name>
    <name evidence="5" type="ORF">GH723_05810</name>
</gene>
<dbReference type="GO" id="GO:0005737">
    <property type="term" value="C:cytoplasm"/>
    <property type="evidence" value="ECO:0007669"/>
    <property type="project" value="UniProtKB-SubCell"/>
</dbReference>
<evidence type="ECO:0000256" key="2">
    <source>
        <dbReference type="ARBA" id="ARBA00022795"/>
    </source>
</evidence>
<dbReference type="GO" id="GO:0006417">
    <property type="term" value="P:regulation of translation"/>
    <property type="evidence" value="ECO:0007669"/>
    <property type="project" value="UniProtKB-KW"/>
</dbReference>
<dbReference type="Proteomes" id="UP000334019">
    <property type="component" value="Chromosome"/>
</dbReference>
<evidence type="ECO:0000256" key="1">
    <source>
        <dbReference type="ARBA" id="ARBA00022490"/>
    </source>
</evidence>
<evidence type="ECO:0000256" key="3">
    <source>
        <dbReference type="ARBA" id="ARBA00022845"/>
    </source>
</evidence>
<dbReference type="KEGG" id="atq:GH723_05810"/>
<organism evidence="5 6">
    <name type="scientific">Actinomarinicola tropica</name>
    <dbReference type="NCBI Taxonomy" id="2789776"/>
    <lineage>
        <taxon>Bacteria</taxon>
        <taxon>Bacillati</taxon>
        <taxon>Actinomycetota</taxon>
        <taxon>Acidimicrobiia</taxon>
        <taxon>Acidimicrobiales</taxon>
        <taxon>Iamiaceae</taxon>
        <taxon>Actinomarinicola</taxon>
    </lineage>
</organism>
<evidence type="ECO:0000313" key="5">
    <source>
        <dbReference type="EMBL" id="QGG94662.1"/>
    </source>
</evidence>
<proteinExistence type="inferred from homology"/>
<dbReference type="PANTHER" id="PTHR39190">
    <property type="entry name" value="FLAGELLAR ASSEMBLY FACTOR FLIW"/>
    <property type="match status" value="1"/>
</dbReference>
<dbReference type="InterPro" id="IPR003775">
    <property type="entry name" value="Flagellar_assembly_factor_FliW"/>
</dbReference>
<keyword evidence="1 4" id="KW-0963">Cytoplasm</keyword>
<accession>A0A5Q2RIF3</accession>
<sequence length="138" mass="14864">MLIESEQLGAVEIDDTKVLSFPDGLLGFPDVTRFALVDAGDDATYFWLQSLDDPQLAFLATVPWPFFPEYEPVLSDSDQDALDLQDPGDAMVLCLLTISDDAVTANLLGPLVVNAVSRTGRQVVLDGDLPTRAPLAAI</sequence>
<dbReference type="AlphaFoldDB" id="A0A5Q2RIF3"/>
<reference evidence="5 6" key="1">
    <citation type="submission" date="2019-11" db="EMBL/GenBank/DDBJ databases">
        <authorList>
            <person name="He Y."/>
        </authorList>
    </citation>
    <scope>NUCLEOTIDE SEQUENCE [LARGE SCALE GENOMIC DNA]</scope>
    <source>
        <strain evidence="5 6">SCSIO 58843</strain>
    </source>
</reference>
<keyword evidence="3 4" id="KW-0810">Translation regulation</keyword>
<keyword evidence="5" id="KW-0969">Cilium</keyword>
<keyword evidence="4" id="KW-0143">Chaperone</keyword>
<evidence type="ECO:0000256" key="4">
    <source>
        <dbReference type="HAMAP-Rule" id="MF_01185"/>
    </source>
</evidence>
<dbReference type="PANTHER" id="PTHR39190:SF1">
    <property type="entry name" value="FLAGELLAR ASSEMBLY FACTOR FLIW"/>
    <property type="match status" value="1"/>
</dbReference>
<keyword evidence="5" id="KW-0282">Flagellum</keyword>
<dbReference type="HAMAP" id="MF_01185">
    <property type="entry name" value="FliW"/>
    <property type="match status" value="1"/>
</dbReference>
<keyword evidence="2 4" id="KW-1005">Bacterial flagellum biogenesis</keyword>
<keyword evidence="6" id="KW-1185">Reference proteome</keyword>
<dbReference type="RefSeq" id="WP_153758768.1">
    <property type="nucleotide sequence ID" value="NZ_CP045851.1"/>
</dbReference>
<evidence type="ECO:0000313" key="6">
    <source>
        <dbReference type="Proteomes" id="UP000334019"/>
    </source>
</evidence>
<comment type="function">
    <text evidence="4">Acts as an anti-CsrA protein, binds CsrA and prevents it from repressing translation of its target genes, one of which is flagellin. Binds to flagellin and participates in the assembly of the flagellum.</text>
</comment>